<dbReference type="KEGG" id="fpn:ABE65_010265"/>
<keyword evidence="3" id="KW-1185">Reference proteome</keyword>
<sequence length="62" mass="6885">MKNKFKSYPLWIAFFALIGLFVNDMGLLAPEKYTQYVNALLAILIAAGIVSNPSQSNGDKYD</sequence>
<keyword evidence="1" id="KW-0472">Membrane</keyword>
<feature type="transmembrane region" description="Helical" evidence="1">
    <location>
        <begin position="7"/>
        <end position="27"/>
    </location>
</feature>
<keyword evidence="1" id="KW-0812">Transmembrane</keyword>
<evidence type="ECO:0000256" key="1">
    <source>
        <dbReference type="SAM" id="Phobius"/>
    </source>
</evidence>
<protein>
    <recommendedName>
        <fullName evidence="4">Holin</fullName>
    </recommendedName>
</protein>
<dbReference type="AlphaFoldDB" id="A0A160ILR9"/>
<feature type="transmembrane region" description="Helical" evidence="1">
    <location>
        <begin position="33"/>
        <end position="50"/>
    </location>
</feature>
<name>A0A160ILR9_9BACL</name>
<evidence type="ECO:0000313" key="2">
    <source>
        <dbReference type="EMBL" id="ANC77163.1"/>
    </source>
</evidence>
<dbReference type="RefSeq" id="WP_066394390.1">
    <property type="nucleotide sequence ID" value="NZ_CP015378.1"/>
</dbReference>
<organism evidence="2 3">
    <name type="scientific">Fictibacillus phosphorivorans</name>
    <dbReference type="NCBI Taxonomy" id="1221500"/>
    <lineage>
        <taxon>Bacteria</taxon>
        <taxon>Bacillati</taxon>
        <taxon>Bacillota</taxon>
        <taxon>Bacilli</taxon>
        <taxon>Bacillales</taxon>
        <taxon>Fictibacillaceae</taxon>
        <taxon>Fictibacillus</taxon>
    </lineage>
</organism>
<proteinExistence type="predicted"/>
<accession>A0A160ILR9</accession>
<evidence type="ECO:0000313" key="3">
    <source>
        <dbReference type="Proteomes" id="UP000076623"/>
    </source>
</evidence>
<gene>
    <name evidence="2" type="ORF">ABE65_010265</name>
</gene>
<evidence type="ECO:0008006" key="4">
    <source>
        <dbReference type="Google" id="ProtNLM"/>
    </source>
</evidence>
<keyword evidence="1" id="KW-1133">Transmembrane helix</keyword>
<reference evidence="2 3" key="1">
    <citation type="submission" date="2016-04" db="EMBL/GenBank/DDBJ databases">
        <title>Complete genome sequence of Fictibacillus phosphorivorans G25-29, a strain toxic to nematodes.</title>
        <authorList>
            <person name="Zheng Z."/>
        </authorList>
    </citation>
    <scope>NUCLEOTIDE SEQUENCE [LARGE SCALE GENOMIC DNA]</scope>
    <source>
        <strain evidence="2 3">G25-29</strain>
    </source>
</reference>
<dbReference type="STRING" id="1221500.ABE65_010265"/>
<dbReference type="EMBL" id="CP015378">
    <property type="protein sequence ID" value="ANC77163.1"/>
    <property type="molecule type" value="Genomic_DNA"/>
</dbReference>
<dbReference type="Proteomes" id="UP000076623">
    <property type="component" value="Chromosome"/>
</dbReference>